<evidence type="ECO:0000256" key="1">
    <source>
        <dbReference type="SAM" id="MobiDB-lite"/>
    </source>
</evidence>
<dbReference type="EMBL" id="ML739174">
    <property type="protein sequence ID" value="KAE8351358.1"/>
    <property type="molecule type" value="Genomic_DNA"/>
</dbReference>
<evidence type="ECO:0000313" key="3">
    <source>
        <dbReference type="Proteomes" id="UP000327118"/>
    </source>
</evidence>
<reference evidence="3" key="1">
    <citation type="submission" date="2019-04" db="EMBL/GenBank/DDBJ databases">
        <title>Friends and foes A comparative genomics studyof 23 Aspergillus species from section Flavi.</title>
        <authorList>
            <consortium name="DOE Joint Genome Institute"/>
            <person name="Kjaerbolling I."/>
            <person name="Vesth T."/>
            <person name="Frisvad J.C."/>
            <person name="Nybo J.L."/>
            <person name="Theobald S."/>
            <person name="Kildgaard S."/>
            <person name="Isbrandt T."/>
            <person name="Kuo A."/>
            <person name="Sato A."/>
            <person name="Lyhne E.K."/>
            <person name="Kogle M.E."/>
            <person name="Wiebenga A."/>
            <person name="Kun R.S."/>
            <person name="Lubbers R.J."/>
            <person name="Makela M.R."/>
            <person name="Barry K."/>
            <person name="Chovatia M."/>
            <person name="Clum A."/>
            <person name="Daum C."/>
            <person name="Haridas S."/>
            <person name="He G."/>
            <person name="LaButti K."/>
            <person name="Lipzen A."/>
            <person name="Mondo S."/>
            <person name="Riley R."/>
            <person name="Salamov A."/>
            <person name="Simmons B.A."/>
            <person name="Magnuson J.K."/>
            <person name="Henrissat B."/>
            <person name="Mortensen U.H."/>
            <person name="Larsen T.O."/>
            <person name="Devries R.P."/>
            <person name="Grigoriev I.V."/>
            <person name="Machida M."/>
            <person name="Baker S.E."/>
            <person name="Andersen M.R."/>
        </authorList>
    </citation>
    <scope>NUCLEOTIDE SEQUENCE [LARGE SCALE GENOMIC DNA]</scope>
    <source>
        <strain evidence="3">CBS 553.77</strain>
    </source>
</reference>
<sequence length="99" mass="11004">MASTKKARRLVLTAAVVSITIAGTLYGAGVKTEQEATHTVHKTREATIDERIVSLRGMRQHLAAKKELVERQIQDLDARIEERKQKGLDGVKKEPPHHG</sequence>
<organism evidence="2 3">
    <name type="scientific">Aspergillus coremiiformis</name>
    <dbReference type="NCBI Taxonomy" id="138285"/>
    <lineage>
        <taxon>Eukaryota</taxon>
        <taxon>Fungi</taxon>
        <taxon>Dikarya</taxon>
        <taxon>Ascomycota</taxon>
        <taxon>Pezizomycotina</taxon>
        <taxon>Eurotiomycetes</taxon>
        <taxon>Eurotiomycetidae</taxon>
        <taxon>Eurotiales</taxon>
        <taxon>Aspergillaceae</taxon>
        <taxon>Aspergillus</taxon>
        <taxon>Aspergillus subgen. Circumdati</taxon>
    </lineage>
</organism>
<accession>A0A5N6Z1Q2</accession>
<dbReference type="Proteomes" id="UP000327118">
    <property type="component" value="Unassembled WGS sequence"/>
</dbReference>
<keyword evidence="3" id="KW-1185">Reference proteome</keyword>
<dbReference type="OrthoDB" id="5428081at2759"/>
<dbReference type="AlphaFoldDB" id="A0A5N6Z1Q2"/>
<proteinExistence type="predicted"/>
<gene>
    <name evidence="2" type="ORF">BDV28DRAFT_21542</name>
</gene>
<evidence type="ECO:0000313" key="2">
    <source>
        <dbReference type="EMBL" id="KAE8351358.1"/>
    </source>
</evidence>
<feature type="region of interest" description="Disordered" evidence="1">
    <location>
        <begin position="80"/>
        <end position="99"/>
    </location>
</feature>
<protein>
    <submittedName>
        <fullName evidence="2">Uncharacterized protein</fullName>
    </submittedName>
</protein>
<name>A0A5N6Z1Q2_9EURO</name>